<evidence type="ECO:0000313" key="13">
    <source>
        <dbReference type="Proteomes" id="UP001237642"/>
    </source>
</evidence>
<dbReference type="SMART" id="SM00434">
    <property type="entry name" value="TOP4c"/>
    <property type="match status" value="1"/>
</dbReference>
<comment type="cofactor">
    <cofactor evidence="2">
        <name>Mg(2+)</name>
        <dbReference type="ChEBI" id="CHEBI:18420"/>
    </cofactor>
</comment>
<evidence type="ECO:0000256" key="8">
    <source>
        <dbReference type="ARBA" id="ARBA00023235"/>
    </source>
</evidence>
<dbReference type="SUPFAM" id="SSF56719">
    <property type="entry name" value="Type II DNA topoisomerase"/>
    <property type="match status" value="1"/>
</dbReference>
<feature type="region of interest" description="Disordered" evidence="10">
    <location>
        <begin position="244"/>
        <end position="348"/>
    </location>
</feature>
<dbReference type="EC" id="5.6.2.2" evidence="3"/>
<reference evidence="12" key="1">
    <citation type="submission" date="2023-02" db="EMBL/GenBank/DDBJ databases">
        <title>Genome of toxic invasive species Heracleum sosnowskyi carries increased number of genes despite the absence of recent whole-genome duplications.</title>
        <authorList>
            <person name="Schelkunov M."/>
            <person name="Shtratnikova V."/>
            <person name="Makarenko M."/>
            <person name="Klepikova A."/>
            <person name="Omelchenko D."/>
            <person name="Novikova G."/>
            <person name="Obukhova E."/>
            <person name="Bogdanov V."/>
            <person name="Penin A."/>
            <person name="Logacheva M."/>
        </authorList>
    </citation>
    <scope>NUCLEOTIDE SEQUENCE</scope>
    <source>
        <strain evidence="12">Hsosn_3</strain>
        <tissue evidence="12">Leaf</tissue>
    </source>
</reference>
<dbReference type="InterPro" id="IPR013757">
    <property type="entry name" value="Topo_IIA_A_a_sf"/>
</dbReference>
<dbReference type="GO" id="GO:0003918">
    <property type="term" value="F:DNA topoisomerase type II (double strand cut, ATP-hydrolyzing) activity"/>
    <property type="evidence" value="ECO:0007669"/>
    <property type="project" value="UniProtKB-EC"/>
</dbReference>
<name>A0AAD8GNS4_9APIA</name>
<dbReference type="Proteomes" id="UP001237642">
    <property type="component" value="Unassembled WGS sequence"/>
</dbReference>
<keyword evidence="5" id="KW-0067">ATP-binding</keyword>
<dbReference type="AlphaFoldDB" id="A0AAD8GNS4"/>
<protein>
    <recommendedName>
        <fullName evidence="3">DNA topoisomerase (ATP-hydrolyzing)</fullName>
        <ecNumber evidence="3">5.6.2.2</ecNumber>
    </recommendedName>
</protein>
<dbReference type="PANTHER" id="PTHR10169:SF38">
    <property type="entry name" value="DNA TOPOISOMERASE 2"/>
    <property type="match status" value="1"/>
</dbReference>
<feature type="compositionally biased region" description="Basic and acidic residues" evidence="10">
    <location>
        <begin position="318"/>
        <end position="327"/>
    </location>
</feature>
<dbReference type="Pfam" id="PF00521">
    <property type="entry name" value="DNA_topoisoIV"/>
    <property type="match status" value="1"/>
</dbReference>
<feature type="compositionally biased region" description="Basic residues" evidence="10">
    <location>
        <begin position="328"/>
        <end position="339"/>
    </location>
</feature>
<comment type="caution">
    <text evidence="9">Lacks conserved residue(s) required for the propagation of feature annotation.</text>
</comment>
<evidence type="ECO:0000259" key="11">
    <source>
        <dbReference type="PROSITE" id="PS52040"/>
    </source>
</evidence>
<dbReference type="EMBL" id="JAUIZM010000022">
    <property type="protein sequence ID" value="KAK1351906.1"/>
    <property type="molecule type" value="Genomic_DNA"/>
</dbReference>
<dbReference type="InterPro" id="IPR002205">
    <property type="entry name" value="Topo_IIA_dom_A"/>
</dbReference>
<dbReference type="GO" id="GO:0005634">
    <property type="term" value="C:nucleus"/>
    <property type="evidence" value="ECO:0007669"/>
    <property type="project" value="TreeGrafter"/>
</dbReference>
<reference evidence="12" key="2">
    <citation type="submission" date="2023-05" db="EMBL/GenBank/DDBJ databases">
        <authorList>
            <person name="Schelkunov M.I."/>
        </authorList>
    </citation>
    <scope>NUCLEOTIDE SEQUENCE</scope>
    <source>
        <strain evidence="12">Hsosn_3</strain>
        <tissue evidence="12">Leaf</tissue>
    </source>
</reference>
<feature type="domain" description="Topo IIA-type catalytic" evidence="11">
    <location>
        <begin position="1"/>
        <end position="220"/>
    </location>
</feature>
<gene>
    <name evidence="12" type="ORF">POM88_053911</name>
</gene>
<keyword evidence="4" id="KW-0547">Nucleotide-binding</keyword>
<keyword evidence="13" id="KW-1185">Reference proteome</keyword>
<evidence type="ECO:0000256" key="4">
    <source>
        <dbReference type="ARBA" id="ARBA00022741"/>
    </source>
</evidence>
<comment type="caution">
    <text evidence="12">The sequence shown here is derived from an EMBL/GenBank/DDBJ whole genome shotgun (WGS) entry which is preliminary data.</text>
</comment>
<dbReference type="PANTHER" id="PTHR10169">
    <property type="entry name" value="DNA TOPOISOMERASE/GYRASE"/>
    <property type="match status" value="1"/>
</dbReference>
<organism evidence="12 13">
    <name type="scientific">Heracleum sosnowskyi</name>
    <dbReference type="NCBI Taxonomy" id="360622"/>
    <lineage>
        <taxon>Eukaryota</taxon>
        <taxon>Viridiplantae</taxon>
        <taxon>Streptophyta</taxon>
        <taxon>Embryophyta</taxon>
        <taxon>Tracheophyta</taxon>
        <taxon>Spermatophyta</taxon>
        <taxon>Magnoliopsida</taxon>
        <taxon>eudicotyledons</taxon>
        <taxon>Gunneridae</taxon>
        <taxon>Pentapetalae</taxon>
        <taxon>asterids</taxon>
        <taxon>campanulids</taxon>
        <taxon>Apiales</taxon>
        <taxon>Apiaceae</taxon>
        <taxon>Apioideae</taxon>
        <taxon>apioid superclade</taxon>
        <taxon>Tordylieae</taxon>
        <taxon>Tordyliinae</taxon>
        <taxon>Heracleum</taxon>
    </lineage>
</organism>
<keyword evidence="8" id="KW-0413">Isomerase</keyword>
<dbReference type="GO" id="GO:0000712">
    <property type="term" value="P:resolution of meiotic recombination intermediates"/>
    <property type="evidence" value="ECO:0007669"/>
    <property type="project" value="TreeGrafter"/>
</dbReference>
<evidence type="ECO:0000256" key="9">
    <source>
        <dbReference type="PROSITE-ProRule" id="PRU01384"/>
    </source>
</evidence>
<proteinExistence type="predicted"/>
<dbReference type="GO" id="GO:0003677">
    <property type="term" value="F:DNA binding"/>
    <property type="evidence" value="ECO:0007669"/>
    <property type="project" value="UniProtKB-UniRule"/>
</dbReference>
<dbReference type="GO" id="GO:0006265">
    <property type="term" value="P:DNA topological change"/>
    <property type="evidence" value="ECO:0007669"/>
    <property type="project" value="InterPro"/>
</dbReference>
<keyword evidence="6" id="KW-0799">Topoisomerase</keyword>
<dbReference type="Gene3D" id="1.10.268.10">
    <property type="entry name" value="Topoisomerase, domain 3"/>
    <property type="match status" value="1"/>
</dbReference>
<dbReference type="InterPro" id="IPR050634">
    <property type="entry name" value="DNA_Topoisomerase_II"/>
</dbReference>
<dbReference type="PROSITE" id="PS52040">
    <property type="entry name" value="TOPO_IIA"/>
    <property type="match status" value="1"/>
</dbReference>
<keyword evidence="7 9" id="KW-0238">DNA-binding</keyword>
<dbReference type="Gene3D" id="3.90.199.10">
    <property type="entry name" value="Topoisomerase II, domain 5"/>
    <property type="match status" value="1"/>
</dbReference>
<evidence type="ECO:0000313" key="12">
    <source>
        <dbReference type="EMBL" id="KAK1351906.1"/>
    </source>
</evidence>
<dbReference type="InterPro" id="IPR013758">
    <property type="entry name" value="Topo_IIA_A/C_ab"/>
</dbReference>
<dbReference type="GO" id="GO:0000819">
    <property type="term" value="P:sister chromatid segregation"/>
    <property type="evidence" value="ECO:0007669"/>
    <property type="project" value="TreeGrafter"/>
</dbReference>
<dbReference type="InterPro" id="IPR013760">
    <property type="entry name" value="Topo_IIA-like_dom_sf"/>
</dbReference>
<sequence length="397" mass="45357">MQQRKLGQQPTLFRKWSTQYKKFLESIMTGNHPLIKDCRDNGDEVTIKLLVTLSKENMLMAKQEGLLKIFNLTTTISTGNMHLFDSEGVLKKYDNPEQIIEDFFRVRLDFYKKWQNVLLENLKLDLMKLENKIKFIQGVLDRGIGVGRTKKDLLLELKNKGFKPFPEKTKVDDYDYLLQMDIGALTLERVKKIVKERDKLDGYVNKLRKATPISLWNKDLDALVAKLDAQDERDAAEEVACQEMHDNGPGCKPSRQAPEDPPKINTATVAKRNGKAEGKKEPIVKQGKSTSNLRDEDDDHNLRDRLAAFNLKPSPVRSEAKEVELRKEAKKKPLSRKKGSAANEDEMSIDNENIVLKVATKKKNQSEMVGQMLITDFLNPVENDGTSPKRKVGRHDP</sequence>
<evidence type="ECO:0000256" key="3">
    <source>
        <dbReference type="ARBA" id="ARBA00012895"/>
    </source>
</evidence>
<accession>A0AAD8GNS4</accession>
<evidence type="ECO:0000256" key="2">
    <source>
        <dbReference type="ARBA" id="ARBA00001946"/>
    </source>
</evidence>
<evidence type="ECO:0000256" key="5">
    <source>
        <dbReference type="ARBA" id="ARBA00022840"/>
    </source>
</evidence>
<evidence type="ECO:0000256" key="1">
    <source>
        <dbReference type="ARBA" id="ARBA00000185"/>
    </source>
</evidence>
<evidence type="ECO:0000256" key="6">
    <source>
        <dbReference type="ARBA" id="ARBA00023029"/>
    </source>
</evidence>
<evidence type="ECO:0000256" key="10">
    <source>
        <dbReference type="SAM" id="MobiDB-lite"/>
    </source>
</evidence>
<dbReference type="Gene3D" id="3.30.1360.40">
    <property type="match status" value="1"/>
</dbReference>
<feature type="compositionally biased region" description="Basic and acidic residues" evidence="10">
    <location>
        <begin position="274"/>
        <end position="283"/>
    </location>
</feature>
<dbReference type="GO" id="GO:0005524">
    <property type="term" value="F:ATP binding"/>
    <property type="evidence" value="ECO:0007669"/>
    <property type="project" value="UniProtKB-KW"/>
</dbReference>
<comment type="catalytic activity">
    <reaction evidence="1">
        <text>ATP-dependent breakage, passage and rejoining of double-stranded DNA.</text>
        <dbReference type="EC" id="5.6.2.2"/>
    </reaction>
</comment>
<evidence type="ECO:0000256" key="7">
    <source>
        <dbReference type="ARBA" id="ARBA00023125"/>
    </source>
</evidence>